<organism evidence="7 8">
    <name type="scientific">Treponema lecithinolyticum ATCC 700332</name>
    <dbReference type="NCBI Taxonomy" id="1321815"/>
    <lineage>
        <taxon>Bacteria</taxon>
        <taxon>Pseudomonadati</taxon>
        <taxon>Spirochaetota</taxon>
        <taxon>Spirochaetia</taxon>
        <taxon>Spirochaetales</taxon>
        <taxon>Treponemataceae</taxon>
        <taxon>Treponema</taxon>
    </lineage>
</organism>
<dbReference type="CDD" id="cd15482">
    <property type="entry name" value="Sialidase_non-viral"/>
    <property type="match status" value="1"/>
</dbReference>
<evidence type="ECO:0000256" key="4">
    <source>
        <dbReference type="ARBA" id="ARBA00012733"/>
    </source>
</evidence>
<evidence type="ECO:0000313" key="8">
    <source>
        <dbReference type="Proteomes" id="UP000016649"/>
    </source>
</evidence>
<dbReference type="Pfam" id="PF13859">
    <property type="entry name" value="BNR_3"/>
    <property type="match status" value="1"/>
</dbReference>
<dbReference type="InterPro" id="IPR042229">
    <property type="entry name" value="Listeria/Bacterioides_rpt_sf"/>
</dbReference>
<dbReference type="EC" id="3.2.1.18" evidence="4"/>
<name>A0ABN0NWZ3_TRELE</name>
<dbReference type="InterPro" id="IPR011040">
    <property type="entry name" value="Sialidase"/>
</dbReference>
<evidence type="ECO:0000256" key="3">
    <source>
        <dbReference type="ARBA" id="ARBA00009348"/>
    </source>
</evidence>
<dbReference type="SUPFAM" id="SSF50939">
    <property type="entry name" value="Sialidases"/>
    <property type="match status" value="1"/>
</dbReference>
<protein>
    <recommendedName>
        <fullName evidence="4">exo-alpha-sialidase</fullName>
        <ecNumber evidence="4">3.2.1.18</ecNumber>
    </recommendedName>
</protein>
<keyword evidence="5" id="KW-0732">Signal</keyword>
<dbReference type="PANTHER" id="PTHR10628:SF30">
    <property type="entry name" value="EXO-ALPHA-SIALIDASE"/>
    <property type="match status" value="1"/>
</dbReference>
<gene>
    <name evidence="7" type="ORF">HMPREF9193_01599</name>
</gene>
<dbReference type="EMBL" id="AWVH01000039">
    <property type="protein sequence ID" value="ERJ91941.1"/>
    <property type="molecule type" value="Genomic_DNA"/>
</dbReference>
<comment type="similarity">
    <text evidence="3">Belongs to the glycosyl hydrolase 33 family.</text>
</comment>
<evidence type="ECO:0000256" key="1">
    <source>
        <dbReference type="ARBA" id="ARBA00000427"/>
    </source>
</evidence>
<keyword evidence="8" id="KW-1185">Reference proteome</keyword>
<accession>A0ABN0NWZ3</accession>
<comment type="subcellular location">
    <subcellularLocation>
        <location evidence="2">Cell envelope</location>
    </subcellularLocation>
</comment>
<dbReference type="InterPro" id="IPR013378">
    <property type="entry name" value="InlB-like_B-rpt"/>
</dbReference>
<dbReference type="InterPro" id="IPR036278">
    <property type="entry name" value="Sialidase_sf"/>
</dbReference>
<dbReference type="Pfam" id="PF09479">
    <property type="entry name" value="Flg_new"/>
    <property type="match status" value="1"/>
</dbReference>
<evidence type="ECO:0000256" key="2">
    <source>
        <dbReference type="ARBA" id="ARBA00004196"/>
    </source>
</evidence>
<evidence type="ECO:0000256" key="5">
    <source>
        <dbReference type="SAM" id="SignalP"/>
    </source>
</evidence>
<evidence type="ECO:0000259" key="6">
    <source>
        <dbReference type="Pfam" id="PF13859"/>
    </source>
</evidence>
<proteinExistence type="inferred from homology"/>
<sequence>MKKPVFFFLIVVAACILFTGCPQEINSKDTTPPQGGLNPPAPGTPSFTVTFDVQGRGKTPAALTVPKGSLLNTAQTPPLEFSGWEFGGWYKEAACTNLWNNASDTVIKNTTLYAKWTKITVPAVTDLWKSKTSPYPNDFYRIPAFALTNDGTLLAVTDLRYKNNSDLGNNHRIDLLIKHSEDNGKTWSEAVNITKTLPTDKTGYGDAAIVADRESNDVLILCVHGNVTYQAGNASKHLKVIQFVSHDGGKTFPEKKDISDTIFGFKSSWVSLFFGSGRIMQSRYIKTGSHYRIYSALLSKDYGNAVVYSDDFGSTWKLLGNPATSPISNGDEAKVEELPDGSVILSSRNGPFGTGRLFNIFKYSNPATGEGNWGTTGSLNIGPSGRGTNGEILVVKARKADTKEPVYLAFQSLPDGPGRSKVTIHWRELTNTEISINDFVSASAWNSRSYLVQDEDSAYSTMDVQRDGGIGFLYERNIRGAGLDYDIAYKNLPIDVITNGAYEAIFLGTGSKQCPYTDLKGKPVAESVKNYYQKENLHWKN</sequence>
<feature type="signal peptide" evidence="5">
    <location>
        <begin position="1"/>
        <end position="24"/>
    </location>
</feature>
<comment type="catalytic activity">
    <reaction evidence="1">
        <text>Hydrolysis of alpha-(2-&gt;3)-, alpha-(2-&gt;6)-, alpha-(2-&gt;8)- glycosidic linkages of terminal sialic acid residues in oligosaccharides, glycoproteins, glycolipids, colominic acid and synthetic substrates.</text>
        <dbReference type="EC" id="3.2.1.18"/>
    </reaction>
</comment>
<evidence type="ECO:0000313" key="7">
    <source>
        <dbReference type="EMBL" id="ERJ91941.1"/>
    </source>
</evidence>
<dbReference type="Proteomes" id="UP000016649">
    <property type="component" value="Unassembled WGS sequence"/>
</dbReference>
<comment type="caution">
    <text evidence="7">The sequence shown here is derived from an EMBL/GenBank/DDBJ whole genome shotgun (WGS) entry which is preliminary data.</text>
</comment>
<dbReference type="PANTHER" id="PTHR10628">
    <property type="entry name" value="SIALIDASE"/>
    <property type="match status" value="1"/>
</dbReference>
<reference evidence="7 8" key="1">
    <citation type="submission" date="2013-08" db="EMBL/GenBank/DDBJ databases">
        <authorList>
            <person name="Weinstock G."/>
            <person name="Sodergren E."/>
            <person name="Wylie T."/>
            <person name="Fulton L."/>
            <person name="Fulton R."/>
            <person name="Fronick C."/>
            <person name="O'Laughlin M."/>
            <person name="Godfrey J."/>
            <person name="Miner T."/>
            <person name="Herter B."/>
            <person name="Appelbaum E."/>
            <person name="Cordes M."/>
            <person name="Lek S."/>
            <person name="Wollam A."/>
            <person name="Pepin K.H."/>
            <person name="Palsikar V.B."/>
            <person name="Mitreva M."/>
            <person name="Wilson R.K."/>
        </authorList>
    </citation>
    <scope>NUCLEOTIDE SEQUENCE [LARGE SCALE GENOMIC DNA]</scope>
    <source>
        <strain evidence="7 8">ATCC 700332</strain>
    </source>
</reference>
<dbReference type="InterPro" id="IPR026856">
    <property type="entry name" value="Sialidase_fam"/>
</dbReference>
<dbReference type="RefSeq" id="WP_021687800.1">
    <property type="nucleotide sequence ID" value="NZ_KI260569.1"/>
</dbReference>
<feature type="domain" description="Sialidase" evidence="6">
    <location>
        <begin position="150"/>
        <end position="277"/>
    </location>
</feature>
<dbReference type="PROSITE" id="PS51257">
    <property type="entry name" value="PROKAR_LIPOPROTEIN"/>
    <property type="match status" value="1"/>
</dbReference>
<dbReference type="Gene3D" id="2.60.40.4270">
    <property type="entry name" value="Listeria-Bacteroides repeat domain"/>
    <property type="match status" value="1"/>
</dbReference>
<feature type="chain" id="PRO_5046923456" description="exo-alpha-sialidase" evidence="5">
    <location>
        <begin position="25"/>
        <end position="541"/>
    </location>
</feature>
<dbReference type="Gene3D" id="2.120.10.10">
    <property type="match status" value="1"/>
</dbReference>